<keyword evidence="2" id="KW-1185">Reference proteome</keyword>
<evidence type="ECO:0000313" key="2">
    <source>
        <dbReference type="Proteomes" id="UP000503399"/>
    </source>
</evidence>
<name>A0A6F8ZKB1_9FIRM</name>
<sequence>MPPEMGGGPPDLRLYISMSLINWADFMVRADPTGLIIQAGGSGRAIRVCTGNPTGSGAGEGGRPCAGGYWRGTLPKWRPMPS</sequence>
<proteinExistence type="predicted"/>
<dbReference type="KEGG" id="hfv:R50_2550"/>
<gene>
    <name evidence="1" type="ORF">R50_2550</name>
</gene>
<evidence type="ECO:0000313" key="1">
    <source>
        <dbReference type="EMBL" id="CAB1130042.1"/>
    </source>
</evidence>
<accession>A0A6F8ZKB1</accession>
<protein>
    <submittedName>
        <fullName evidence="1">Uncharacterized protein</fullName>
    </submittedName>
</protein>
<reference evidence="1 2" key="1">
    <citation type="submission" date="2020-02" db="EMBL/GenBank/DDBJ databases">
        <authorList>
            <person name="Hogendoorn C."/>
        </authorList>
    </citation>
    <scope>NUCLEOTIDE SEQUENCE [LARGE SCALE GENOMIC DNA]</scope>
    <source>
        <strain evidence="1">R501</strain>
    </source>
</reference>
<dbReference type="AlphaFoldDB" id="A0A6F8ZKB1"/>
<dbReference type="Proteomes" id="UP000503399">
    <property type="component" value="Chromosome"/>
</dbReference>
<organism evidence="1 2">
    <name type="scientific">Candidatus Hydrogenisulfobacillus filiaventi</name>
    <dbReference type="NCBI Taxonomy" id="2707344"/>
    <lineage>
        <taxon>Bacteria</taxon>
        <taxon>Bacillati</taxon>
        <taxon>Bacillota</taxon>
        <taxon>Clostridia</taxon>
        <taxon>Eubacteriales</taxon>
        <taxon>Clostridiales Family XVII. Incertae Sedis</taxon>
        <taxon>Candidatus Hydrogenisulfobacillus</taxon>
    </lineage>
</organism>
<dbReference type="EMBL" id="LR778114">
    <property type="protein sequence ID" value="CAB1130042.1"/>
    <property type="molecule type" value="Genomic_DNA"/>
</dbReference>